<accession>A0ABQ2JRW6</accession>
<evidence type="ECO:0000256" key="1">
    <source>
        <dbReference type="SAM" id="MobiDB-lite"/>
    </source>
</evidence>
<evidence type="ECO:0000313" key="3">
    <source>
        <dbReference type="EMBL" id="GGN54614.1"/>
    </source>
</evidence>
<evidence type="ECO:0000259" key="2">
    <source>
        <dbReference type="PROSITE" id="PS50965"/>
    </source>
</evidence>
<keyword evidence="4" id="KW-1185">Reference proteome</keyword>
<protein>
    <recommendedName>
        <fullName evidence="2">NERD domain-containing protein</fullName>
    </recommendedName>
</protein>
<gene>
    <name evidence="3" type="ORF">GCM10012285_47630</name>
</gene>
<name>A0ABQ2JRW6_9ACTN</name>
<sequence length="299" mass="32755">MGDLRTERWRRYGHDRVYVNRAADSAAVAWYDCRTGKINILDETYRAEALSALAPFLTPEPDATPTTEPPIRPSPPPAAPPPPVTAPPPSHDLAANKPGASLRRHIDELEPSPLLRTLKRWFGLDAELRPWETGLQGERIAGKSLNRLRRDGWFILHSVELPSGADIDHVAIGPPGVFTINTKHHRGGRIWLGDHAAMVNGQPTPYVRNSLFEARRAARLLTHTCGFPVDVHPVLAVVGAATMTIRTTAPSIHLIDGSHASHALSTLSPVLTPTDTERIYTAAREQNTWHTTPGKPGHA</sequence>
<dbReference type="InterPro" id="IPR011528">
    <property type="entry name" value="NERD"/>
</dbReference>
<feature type="compositionally biased region" description="Pro residues" evidence="1">
    <location>
        <begin position="67"/>
        <end position="90"/>
    </location>
</feature>
<evidence type="ECO:0000313" key="4">
    <source>
        <dbReference type="Proteomes" id="UP000600080"/>
    </source>
</evidence>
<organism evidence="3 4">
    <name type="scientific">Streptomyces kronopolitis</name>
    <dbReference type="NCBI Taxonomy" id="1612435"/>
    <lineage>
        <taxon>Bacteria</taxon>
        <taxon>Bacillati</taxon>
        <taxon>Actinomycetota</taxon>
        <taxon>Actinomycetes</taxon>
        <taxon>Kitasatosporales</taxon>
        <taxon>Streptomycetaceae</taxon>
        <taxon>Streptomyces</taxon>
    </lineage>
</organism>
<dbReference type="Pfam" id="PF08378">
    <property type="entry name" value="NERD"/>
    <property type="match status" value="1"/>
</dbReference>
<feature type="region of interest" description="Disordered" evidence="1">
    <location>
        <begin position="56"/>
        <end position="97"/>
    </location>
</feature>
<proteinExistence type="predicted"/>
<comment type="caution">
    <text evidence="3">The sequence shown here is derived from an EMBL/GenBank/DDBJ whole genome shotgun (WGS) entry which is preliminary data.</text>
</comment>
<dbReference type="EMBL" id="BMND01000023">
    <property type="protein sequence ID" value="GGN54614.1"/>
    <property type="molecule type" value="Genomic_DNA"/>
</dbReference>
<feature type="domain" description="NERD" evidence="2">
    <location>
        <begin position="133"/>
        <end position="244"/>
    </location>
</feature>
<dbReference type="Proteomes" id="UP000600080">
    <property type="component" value="Unassembled WGS sequence"/>
</dbReference>
<reference evidence="4" key="1">
    <citation type="journal article" date="2019" name="Int. J. Syst. Evol. Microbiol.">
        <title>The Global Catalogue of Microorganisms (GCM) 10K type strain sequencing project: providing services to taxonomists for standard genome sequencing and annotation.</title>
        <authorList>
            <consortium name="The Broad Institute Genomics Platform"/>
            <consortium name="The Broad Institute Genome Sequencing Center for Infectious Disease"/>
            <person name="Wu L."/>
            <person name="Ma J."/>
        </authorList>
    </citation>
    <scope>NUCLEOTIDE SEQUENCE [LARGE SCALE GENOMIC DNA]</scope>
    <source>
        <strain evidence="4">CGMCC 4.7323</strain>
    </source>
</reference>
<dbReference type="PROSITE" id="PS50965">
    <property type="entry name" value="NERD"/>
    <property type="match status" value="1"/>
</dbReference>